<keyword evidence="4" id="KW-0175">Coiled coil</keyword>
<feature type="coiled-coil region" evidence="4">
    <location>
        <begin position="363"/>
        <end position="439"/>
    </location>
</feature>
<evidence type="ECO:0000256" key="5">
    <source>
        <dbReference type="SAM" id="MobiDB-lite"/>
    </source>
</evidence>
<evidence type="ECO:0000256" key="4">
    <source>
        <dbReference type="SAM" id="Coils"/>
    </source>
</evidence>
<evidence type="ECO:0000256" key="3">
    <source>
        <dbReference type="ARBA" id="ARBA00023212"/>
    </source>
</evidence>
<dbReference type="InterPro" id="IPR036534">
    <property type="entry name" value="GAR_dom_sf"/>
</dbReference>
<dbReference type="Pfam" id="PF02187">
    <property type="entry name" value="GAS2"/>
    <property type="match status" value="1"/>
</dbReference>
<dbReference type="InterPro" id="IPR003108">
    <property type="entry name" value="GAR_dom"/>
</dbReference>
<feature type="compositionally biased region" description="Low complexity" evidence="5">
    <location>
        <begin position="851"/>
        <end position="881"/>
    </location>
</feature>
<organism evidence="7 8">
    <name type="scientific">Euplotes crassus</name>
    <dbReference type="NCBI Taxonomy" id="5936"/>
    <lineage>
        <taxon>Eukaryota</taxon>
        <taxon>Sar</taxon>
        <taxon>Alveolata</taxon>
        <taxon>Ciliophora</taxon>
        <taxon>Intramacronucleata</taxon>
        <taxon>Spirotrichea</taxon>
        <taxon>Hypotrichia</taxon>
        <taxon>Euplotida</taxon>
        <taxon>Euplotidae</taxon>
        <taxon>Moneuplotes</taxon>
    </lineage>
</organism>
<evidence type="ECO:0000256" key="2">
    <source>
        <dbReference type="ARBA" id="ARBA00022490"/>
    </source>
</evidence>
<dbReference type="GO" id="GO:0008017">
    <property type="term" value="F:microtubule binding"/>
    <property type="evidence" value="ECO:0007669"/>
    <property type="project" value="InterPro"/>
</dbReference>
<comment type="caution">
    <text evidence="7">The sequence shown here is derived from an EMBL/GenBank/DDBJ whole genome shotgun (WGS) entry which is preliminary data.</text>
</comment>
<dbReference type="EMBL" id="CAMPGE010025552">
    <property type="protein sequence ID" value="CAI2383295.1"/>
    <property type="molecule type" value="Genomic_DNA"/>
</dbReference>
<accession>A0AAD1Y201</accession>
<feature type="coiled-coil region" evidence="4">
    <location>
        <begin position="546"/>
        <end position="709"/>
    </location>
</feature>
<evidence type="ECO:0000313" key="7">
    <source>
        <dbReference type="EMBL" id="CAI2383295.1"/>
    </source>
</evidence>
<dbReference type="GO" id="GO:0005856">
    <property type="term" value="C:cytoskeleton"/>
    <property type="evidence" value="ECO:0007669"/>
    <property type="project" value="UniProtKB-SubCell"/>
</dbReference>
<evidence type="ECO:0000313" key="8">
    <source>
        <dbReference type="Proteomes" id="UP001295684"/>
    </source>
</evidence>
<reference evidence="7" key="1">
    <citation type="submission" date="2023-07" db="EMBL/GenBank/DDBJ databases">
        <authorList>
            <consortium name="AG Swart"/>
            <person name="Singh M."/>
            <person name="Singh A."/>
            <person name="Seah K."/>
            <person name="Emmerich C."/>
        </authorList>
    </citation>
    <scope>NUCLEOTIDE SEQUENCE</scope>
    <source>
        <strain evidence="7">DP1</strain>
    </source>
</reference>
<dbReference type="AlphaFoldDB" id="A0AAD1Y201"/>
<keyword evidence="2" id="KW-0963">Cytoplasm</keyword>
<proteinExistence type="predicted"/>
<gene>
    <name evidence="7" type="ORF">ECRASSUSDP1_LOCUS24792</name>
</gene>
<dbReference type="Gene3D" id="3.30.920.20">
    <property type="entry name" value="Gas2-like domain"/>
    <property type="match status" value="1"/>
</dbReference>
<feature type="compositionally biased region" description="Polar residues" evidence="5">
    <location>
        <begin position="815"/>
        <end position="824"/>
    </location>
</feature>
<protein>
    <recommendedName>
        <fullName evidence="6">GAR domain-containing protein</fullName>
    </recommendedName>
</protein>
<evidence type="ECO:0000259" key="6">
    <source>
        <dbReference type="PROSITE" id="PS51460"/>
    </source>
</evidence>
<keyword evidence="3" id="KW-0206">Cytoskeleton</keyword>
<evidence type="ECO:0000256" key="1">
    <source>
        <dbReference type="ARBA" id="ARBA00004245"/>
    </source>
</evidence>
<feature type="domain" description="GAR" evidence="6">
    <location>
        <begin position="705"/>
        <end position="786"/>
    </location>
</feature>
<feature type="compositionally biased region" description="Low complexity" evidence="5">
    <location>
        <begin position="825"/>
        <end position="844"/>
    </location>
</feature>
<feature type="region of interest" description="Disordered" evidence="5">
    <location>
        <begin position="813"/>
        <end position="881"/>
    </location>
</feature>
<dbReference type="PROSITE" id="PS51460">
    <property type="entry name" value="GAR"/>
    <property type="match status" value="1"/>
</dbReference>
<dbReference type="Proteomes" id="UP001295684">
    <property type="component" value="Unassembled WGS sequence"/>
</dbReference>
<comment type="subcellular location">
    <subcellularLocation>
        <location evidence="1">Cytoplasm</location>
        <location evidence="1">Cytoskeleton</location>
    </subcellularLocation>
</comment>
<sequence length="881" mass="99500">MDNNLLILDIIGLKQEGTKYRNSSLTCQVTMGGKKLSDLSLARKDHQLAIPLKDASASIQFNIFPMTNPKNRVGSISIPVQSFLDYHSTGTTDQWFTLFDYLEDDTFDGLLGENDSEAPMIQLRYLVGSGTITTSKYETKKESSPVKKSYTTSTVITTTKTLSKSSTKSSTQASTPVITSETYTVQTLTKDLRDNMNNLKGDLRSEQADTHNYEDSRVEQLAHLENVHNELQEEHINDQVRGKELKRLDKEISSEINITMADSENEKSSLQRQIEYTDELIQEKEPILAEKEQKKLELEEIVAQEPDINQMNLSQAAENLRAENENLKNKFVDSLGLVKNEREEKVKVFNEHADLVNSYNELVLKYGNLLNKIEGERNQAENERNSTHDEIDKEESNKVNLEHYVKTSTKAYDGNKNVTDALREDLNELKQHYSEFEQQISSFIASQTDEISSLQHELKLQADGIASLQRELSSSATKIMELHSGVDEQNAANLNAKLSSLITTLVTADKSRRQAQGLLENAQEGWSSKLKLFEDEASRMSRENANKKHAAEIDRLLTKLDKLNRERNQVANARDRIDARLATDKVRDAIDEGLLKEKEQLTLKHKWATDEMQKAQDDLEELVKLLSFKKDLLANQQEQLEQLRIDIELVRVKITECNGTIADLEAQIQELNLRIEELLRLIAVRDSEIEELQKQLDDRMKRIHELESQLDIARTSYVAIKGDQVDEMLAKYIKNCPVPVKRLGGGFYLFGLRKIYAKILNGKLVVGVGGGYMVIDKFIETYSEQELRKLRRIAKREGVSSIEELNLEAIALGPKSSTGRSPTAKSPTGKSPKGKTTTFSSKSSINGTARSSMSSTTKKVTKGANGMTTTTMTRTFRSTKN</sequence>
<name>A0AAD1Y201_EUPCR</name>
<dbReference type="SUPFAM" id="SSF143575">
    <property type="entry name" value="GAS2 domain-like"/>
    <property type="match status" value="1"/>
</dbReference>
<keyword evidence="8" id="KW-1185">Reference proteome</keyword>